<sequence length="171" mass="19405">MKFKIAFYVLISSLVFLASYNLSLKVNISYLKDYLDTLLNVSGMVFTIMGIWIAFLYPNALMKLVNPTKIEHVDFKDTLKDTRRLEAIVASVLKSALVVSTIMLLNLCKLMLSETDLYRSNSSTINVSAFTLVVTLTLLQIEAIANVIYSNIAFINELHSRRQDREADRDL</sequence>
<feature type="transmembrane region" description="Helical" evidence="1">
    <location>
        <begin position="127"/>
        <end position="155"/>
    </location>
</feature>
<protein>
    <submittedName>
        <fullName evidence="2">Uncharacterized protein</fullName>
    </submittedName>
</protein>
<accession>A0ABR5M7F4</accession>
<dbReference type="EMBL" id="LHOY01000021">
    <property type="protein sequence ID" value="KPG74836.1"/>
    <property type="molecule type" value="Genomic_DNA"/>
</dbReference>
<evidence type="ECO:0000313" key="3">
    <source>
        <dbReference type="Proteomes" id="UP000037820"/>
    </source>
</evidence>
<dbReference type="Proteomes" id="UP000037820">
    <property type="component" value="Unassembled WGS sequence"/>
</dbReference>
<proteinExistence type="predicted"/>
<comment type="caution">
    <text evidence="2">The sequence shown here is derived from an EMBL/GenBank/DDBJ whole genome shotgun (WGS) entry which is preliminary data.</text>
</comment>
<reference evidence="2 3" key="1">
    <citation type="submission" date="2015-07" db="EMBL/GenBank/DDBJ databases">
        <title>Whole genome sequencing of endophytes isolated from poison ivy (Toxicodendron radicans).</title>
        <authorList>
            <person name="Tran P.N."/>
            <person name="Lee Y.P."/>
            <person name="Gan H.M."/>
            <person name="Savka M.A."/>
        </authorList>
    </citation>
    <scope>NUCLEOTIDE SEQUENCE [LARGE SCALE GENOMIC DNA]</scope>
    <source>
        <strain evidence="2 3">RIT-PI-g</strain>
    </source>
</reference>
<evidence type="ECO:0000313" key="2">
    <source>
        <dbReference type="EMBL" id="KPG74836.1"/>
    </source>
</evidence>
<organism evidence="2 3">
    <name type="scientific">Pseudomonas libanensis</name>
    <dbReference type="NCBI Taxonomy" id="75588"/>
    <lineage>
        <taxon>Bacteria</taxon>
        <taxon>Pseudomonadati</taxon>
        <taxon>Pseudomonadota</taxon>
        <taxon>Gammaproteobacteria</taxon>
        <taxon>Pseudomonadales</taxon>
        <taxon>Pseudomonadaceae</taxon>
        <taxon>Pseudomonas</taxon>
    </lineage>
</organism>
<dbReference type="RefSeq" id="WP_059397432.1">
    <property type="nucleotide sequence ID" value="NZ_LHOY01000021.1"/>
</dbReference>
<feature type="transmembrane region" description="Helical" evidence="1">
    <location>
        <begin position="37"/>
        <end position="57"/>
    </location>
</feature>
<keyword evidence="1" id="KW-0812">Transmembrane</keyword>
<evidence type="ECO:0000256" key="1">
    <source>
        <dbReference type="SAM" id="Phobius"/>
    </source>
</evidence>
<gene>
    <name evidence="2" type="ORF">AEQ48_12350</name>
</gene>
<keyword evidence="1" id="KW-1133">Transmembrane helix</keyword>
<keyword evidence="3" id="KW-1185">Reference proteome</keyword>
<keyword evidence="1" id="KW-0472">Membrane</keyword>
<name>A0ABR5M7F4_9PSED</name>
<feature type="transmembrane region" description="Helical" evidence="1">
    <location>
        <begin position="85"/>
        <end position="107"/>
    </location>
</feature>